<gene>
    <name evidence="8" type="ORF">BXY53_1529</name>
</gene>
<dbReference type="OrthoDB" id="9815357at2"/>
<evidence type="ECO:0000256" key="6">
    <source>
        <dbReference type="SAM" id="SignalP"/>
    </source>
</evidence>
<keyword evidence="4" id="KW-0998">Cell outer membrane</keyword>
<dbReference type="Pfam" id="PF13505">
    <property type="entry name" value="OMP_b-brl"/>
    <property type="match status" value="1"/>
</dbReference>
<comment type="caution">
    <text evidence="8">The sequence shown here is derived from an EMBL/GenBank/DDBJ whole genome shotgun (WGS) entry which is preliminary data.</text>
</comment>
<feature type="domain" description="Outer membrane protein beta-barrel" evidence="7">
    <location>
        <begin position="20"/>
        <end position="252"/>
    </location>
</feature>
<protein>
    <submittedName>
        <fullName evidence="8">Outer membrane immunogenic protein</fullName>
    </submittedName>
</protein>
<feature type="chain" id="PRO_5017360033" evidence="6">
    <location>
        <begin position="32"/>
        <end position="262"/>
    </location>
</feature>
<proteinExistence type="inferred from homology"/>
<dbReference type="InterPro" id="IPR027385">
    <property type="entry name" value="Beta-barrel_OMP"/>
</dbReference>
<comment type="similarity">
    <text evidence="5">Belongs to the Omp25/RopB family.</text>
</comment>
<dbReference type="Gene3D" id="2.40.160.20">
    <property type="match status" value="1"/>
</dbReference>
<dbReference type="EMBL" id="QXDF01000001">
    <property type="protein sequence ID" value="RIA56423.1"/>
    <property type="molecule type" value="Genomic_DNA"/>
</dbReference>
<keyword evidence="3" id="KW-0472">Membrane</keyword>
<dbReference type="PANTHER" id="PTHR34001:SF3">
    <property type="entry name" value="BLL7405 PROTEIN"/>
    <property type="match status" value="1"/>
</dbReference>
<dbReference type="InterPro" id="IPR051692">
    <property type="entry name" value="OMP-like"/>
</dbReference>
<dbReference type="AlphaFoldDB" id="A0A397Q638"/>
<evidence type="ECO:0000313" key="9">
    <source>
        <dbReference type="Proteomes" id="UP000266273"/>
    </source>
</evidence>
<evidence type="ECO:0000256" key="3">
    <source>
        <dbReference type="ARBA" id="ARBA00023136"/>
    </source>
</evidence>
<evidence type="ECO:0000259" key="7">
    <source>
        <dbReference type="Pfam" id="PF13505"/>
    </source>
</evidence>
<dbReference type="InterPro" id="IPR011250">
    <property type="entry name" value="OMP/PagP_B-barrel"/>
</dbReference>
<evidence type="ECO:0000256" key="4">
    <source>
        <dbReference type="ARBA" id="ARBA00023237"/>
    </source>
</evidence>
<reference evidence="8 9" key="1">
    <citation type="submission" date="2018-08" db="EMBL/GenBank/DDBJ databases">
        <title>Genomic Encyclopedia of Archaeal and Bacterial Type Strains, Phase II (KMG-II): from individual species to whole genera.</title>
        <authorList>
            <person name="Goeker M."/>
        </authorList>
    </citation>
    <scope>NUCLEOTIDE SEQUENCE [LARGE SCALE GENOMIC DNA]</scope>
    <source>
        <strain evidence="8 9">DSM 5002</strain>
    </source>
</reference>
<dbReference type="Proteomes" id="UP000266273">
    <property type="component" value="Unassembled WGS sequence"/>
</dbReference>
<organism evidence="8 9">
    <name type="scientific">Dichotomicrobium thermohalophilum</name>
    <dbReference type="NCBI Taxonomy" id="933063"/>
    <lineage>
        <taxon>Bacteria</taxon>
        <taxon>Pseudomonadati</taxon>
        <taxon>Pseudomonadota</taxon>
        <taxon>Alphaproteobacteria</taxon>
        <taxon>Hyphomicrobiales</taxon>
        <taxon>Hyphomicrobiaceae</taxon>
        <taxon>Dichotomicrobium</taxon>
    </lineage>
</organism>
<dbReference type="SUPFAM" id="SSF56925">
    <property type="entry name" value="OMPA-like"/>
    <property type="match status" value="1"/>
</dbReference>
<accession>A0A397Q638</accession>
<keyword evidence="9" id="KW-1185">Reference proteome</keyword>
<evidence type="ECO:0000256" key="1">
    <source>
        <dbReference type="ARBA" id="ARBA00004442"/>
    </source>
</evidence>
<feature type="signal peptide" evidence="6">
    <location>
        <begin position="1"/>
        <end position="31"/>
    </location>
</feature>
<sequence>MARTSVAGARGALLATASAALLMVSAAGAQAADLGDYDASLKDTGPVYSAPHMWSGVYVGAHAGYGWSDKDWSLVDNAGEGTGDVGRKTSHDADGWLGGVQAGLNGQSGKFVYGAEVELSWTGMEGKGTWKGSNDGYRDGEVDINWLATVAGRAGMAFDRTLIYGKLGAAFADEDYNHTGRTRELNGDDTRTGWLIGAGIEHAYDANWSVKAEYNYIDFGEEEISLSDGERTAIFDVEQDMHVVKVGLNYRFSWERPAEPLK</sequence>
<dbReference type="GO" id="GO:0009279">
    <property type="term" value="C:cell outer membrane"/>
    <property type="evidence" value="ECO:0007669"/>
    <property type="project" value="UniProtKB-SubCell"/>
</dbReference>
<evidence type="ECO:0000256" key="2">
    <source>
        <dbReference type="ARBA" id="ARBA00022729"/>
    </source>
</evidence>
<name>A0A397Q638_9HYPH</name>
<evidence type="ECO:0000313" key="8">
    <source>
        <dbReference type="EMBL" id="RIA56423.1"/>
    </source>
</evidence>
<evidence type="ECO:0000256" key="5">
    <source>
        <dbReference type="ARBA" id="ARBA00038306"/>
    </source>
</evidence>
<keyword evidence="2 6" id="KW-0732">Signal</keyword>
<dbReference type="PANTHER" id="PTHR34001">
    <property type="entry name" value="BLL7405 PROTEIN"/>
    <property type="match status" value="1"/>
</dbReference>
<comment type="subcellular location">
    <subcellularLocation>
        <location evidence="1">Cell outer membrane</location>
    </subcellularLocation>
</comment>
<dbReference type="RefSeq" id="WP_119061215.1">
    <property type="nucleotide sequence ID" value="NZ_QXDF01000001.1"/>
</dbReference>